<proteinExistence type="predicted"/>
<evidence type="ECO:0008006" key="5">
    <source>
        <dbReference type="Google" id="ProtNLM"/>
    </source>
</evidence>
<organism evidence="3 4">
    <name type="scientific">Bradyrhizobium erythrophlei</name>
    <dbReference type="NCBI Taxonomy" id="1437360"/>
    <lineage>
        <taxon>Bacteria</taxon>
        <taxon>Pseudomonadati</taxon>
        <taxon>Pseudomonadota</taxon>
        <taxon>Alphaproteobacteria</taxon>
        <taxon>Hyphomicrobiales</taxon>
        <taxon>Nitrobacteraceae</taxon>
        <taxon>Bradyrhizobium</taxon>
    </lineage>
</organism>
<keyword evidence="2" id="KW-0732">Signal</keyword>
<evidence type="ECO:0000256" key="1">
    <source>
        <dbReference type="SAM" id="MobiDB-lite"/>
    </source>
</evidence>
<evidence type="ECO:0000256" key="2">
    <source>
        <dbReference type="SAM" id="SignalP"/>
    </source>
</evidence>
<dbReference type="Proteomes" id="UP000190675">
    <property type="component" value="Chromosome I"/>
</dbReference>
<gene>
    <name evidence="3" type="ORF">SAMN05444169_1502</name>
</gene>
<accession>A0A1M5IE04</accession>
<sequence length="117" mass="11385">MKHVLASLTIGACLLLPSAGVTLADDLHNLIPSPNLNPGAASAAPGQTGSNVLASCGATSFISIGAGAKSNAGNGSPFNASVTKKYAGNPGSPATNPNAVSQYDNACAQAALHGQMP</sequence>
<protein>
    <recommendedName>
        <fullName evidence="5">Adenylate cyclase</fullName>
    </recommendedName>
</protein>
<feature type="region of interest" description="Disordered" evidence="1">
    <location>
        <begin position="79"/>
        <end position="100"/>
    </location>
</feature>
<name>A0A1M5IE04_9BRAD</name>
<dbReference type="EMBL" id="LT670818">
    <property type="protein sequence ID" value="SHG26495.1"/>
    <property type="molecule type" value="Genomic_DNA"/>
</dbReference>
<feature type="chain" id="PRO_5012928797" description="Adenylate cyclase" evidence="2">
    <location>
        <begin position="25"/>
        <end position="117"/>
    </location>
</feature>
<dbReference type="AlphaFoldDB" id="A0A1M5IE04"/>
<evidence type="ECO:0000313" key="4">
    <source>
        <dbReference type="Proteomes" id="UP000190675"/>
    </source>
</evidence>
<evidence type="ECO:0000313" key="3">
    <source>
        <dbReference type="EMBL" id="SHG26495.1"/>
    </source>
</evidence>
<reference evidence="3 4" key="1">
    <citation type="submission" date="2016-11" db="EMBL/GenBank/DDBJ databases">
        <authorList>
            <person name="Jaros S."/>
            <person name="Januszkiewicz K."/>
            <person name="Wedrychowicz H."/>
        </authorList>
    </citation>
    <scope>NUCLEOTIDE SEQUENCE [LARGE SCALE GENOMIC DNA]</scope>
    <source>
        <strain evidence="3 4">GAS242</strain>
    </source>
</reference>
<feature type="signal peptide" evidence="2">
    <location>
        <begin position="1"/>
        <end position="24"/>
    </location>
</feature>